<feature type="region of interest" description="Disordered" evidence="1">
    <location>
        <begin position="1"/>
        <end position="30"/>
    </location>
</feature>
<keyword evidence="4" id="KW-1185">Reference proteome</keyword>
<dbReference type="OrthoDB" id="1750575at2759"/>
<evidence type="ECO:0000256" key="1">
    <source>
        <dbReference type="SAM" id="MobiDB-lite"/>
    </source>
</evidence>
<protein>
    <recommendedName>
        <fullName evidence="2">Retrotransposon Copia-like N-terminal domain-containing protein</fullName>
    </recommendedName>
</protein>
<sequence>MTGGADGADGVPSSGGADAPKLDPSSPYFIGSHDGPGNVITPIVFRGDNYEEWCRSIRLSLMARRKFELVEGTISKPTDEQGLRDRPDKAALAACQQPKTMSIAEYFGKLQPLWDELATYNPLPFCACGGCKCNIAALLQACLDEDRLQDFLYGVNVELYRNMCSSILSQEPLPSLDRAYQMFLQEDRLQLASKAKLDREDIHAMAVKFGASVQAKPRFDGDKSALQCTYCERRAHDEKNCWFKHVYSEWWEHRVPRGGGRGSRGARNGRRSAGQSGGRSGGRGDISVAAVTCGSGSVAGGSSVG</sequence>
<proteinExistence type="predicted"/>
<dbReference type="EMBL" id="KQ090365">
    <property type="protein sequence ID" value="KMS96641.1"/>
    <property type="molecule type" value="Genomic_DNA"/>
</dbReference>
<dbReference type="Gramene" id="KMS96641">
    <property type="protein sequence ID" value="KMS96641"/>
    <property type="gene ID" value="BVRB_8g201040"/>
</dbReference>
<feature type="region of interest" description="Disordered" evidence="1">
    <location>
        <begin position="256"/>
        <end position="286"/>
    </location>
</feature>
<gene>
    <name evidence="3" type="ORF">BVRB_8g201040</name>
</gene>
<feature type="compositionally biased region" description="Gly residues" evidence="1">
    <location>
        <begin position="275"/>
        <end position="284"/>
    </location>
</feature>
<accession>A0A0J8B6M4</accession>
<dbReference type="Pfam" id="PF14244">
    <property type="entry name" value="Retrotran_gag_3"/>
    <property type="match status" value="1"/>
</dbReference>
<evidence type="ECO:0000313" key="3">
    <source>
        <dbReference type="EMBL" id="KMS96641.1"/>
    </source>
</evidence>
<evidence type="ECO:0000313" key="4">
    <source>
        <dbReference type="Proteomes" id="UP000035740"/>
    </source>
</evidence>
<evidence type="ECO:0000259" key="2">
    <source>
        <dbReference type="Pfam" id="PF14244"/>
    </source>
</evidence>
<dbReference type="Proteomes" id="UP000035740">
    <property type="component" value="Unassembled WGS sequence"/>
</dbReference>
<dbReference type="OMA" id="HAMAVKF"/>
<reference evidence="3 4" key="1">
    <citation type="journal article" date="2014" name="Nature">
        <title>The genome of the recently domesticated crop plant sugar beet (Beta vulgaris).</title>
        <authorList>
            <person name="Dohm J.C."/>
            <person name="Minoche A.E."/>
            <person name="Holtgrawe D."/>
            <person name="Capella-Gutierrez S."/>
            <person name="Zakrzewski F."/>
            <person name="Tafer H."/>
            <person name="Rupp O."/>
            <person name="Sorensen T.R."/>
            <person name="Stracke R."/>
            <person name="Reinhardt R."/>
            <person name="Goesmann A."/>
            <person name="Kraft T."/>
            <person name="Schulz B."/>
            <person name="Stadler P.F."/>
            <person name="Schmidt T."/>
            <person name="Gabaldon T."/>
            <person name="Lehrach H."/>
            <person name="Weisshaar B."/>
            <person name="Himmelbauer H."/>
        </authorList>
    </citation>
    <scope>NUCLEOTIDE SEQUENCE [LARGE SCALE GENOMIC DNA]</scope>
    <source>
        <tissue evidence="3">Taproot</tissue>
    </source>
</reference>
<organism evidence="3 4">
    <name type="scientific">Beta vulgaris subsp. vulgaris</name>
    <name type="common">Beet</name>
    <dbReference type="NCBI Taxonomy" id="3555"/>
    <lineage>
        <taxon>Eukaryota</taxon>
        <taxon>Viridiplantae</taxon>
        <taxon>Streptophyta</taxon>
        <taxon>Embryophyta</taxon>
        <taxon>Tracheophyta</taxon>
        <taxon>Spermatophyta</taxon>
        <taxon>Magnoliopsida</taxon>
        <taxon>eudicotyledons</taxon>
        <taxon>Gunneridae</taxon>
        <taxon>Pentapetalae</taxon>
        <taxon>Caryophyllales</taxon>
        <taxon>Chenopodiaceae</taxon>
        <taxon>Betoideae</taxon>
        <taxon>Beta</taxon>
    </lineage>
</organism>
<name>A0A0J8B6M4_BETVV</name>
<feature type="domain" description="Retrotransposon Copia-like N-terminal" evidence="2">
    <location>
        <begin position="33"/>
        <end position="78"/>
    </location>
</feature>
<dbReference type="AlphaFoldDB" id="A0A0J8B6M4"/>
<dbReference type="PANTHER" id="PTHR34222:SF94">
    <property type="entry name" value="CCHC-TYPE DOMAIN-CONTAINING PROTEIN"/>
    <property type="match status" value="1"/>
</dbReference>
<dbReference type="InterPro" id="IPR029472">
    <property type="entry name" value="Copia-like_N"/>
</dbReference>
<dbReference type="PANTHER" id="PTHR34222">
    <property type="entry name" value="GAG_PRE-INTEGRS DOMAIN-CONTAINING PROTEIN"/>
    <property type="match status" value="1"/>
</dbReference>